<evidence type="ECO:0000313" key="3">
    <source>
        <dbReference type="Proteomes" id="UP000236594"/>
    </source>
</evidence>
<gene>
    <name evidence="2" type="ORF">C1631_002910</name>
</gene>
<dbReference type="CDD" id="cd08566">
    <property type="entry name" value="GDPD_AtGDE_like"/>
    <property type="match status" value="1"/>
</dbReference>
<dbReference type="PANTHER" id="PTHR46320:SF1">
    <property type="entry name" value="GLYCEROPHOSPHODIESTER PHOSPHODIESTERASE 1"/>
    <property type="match status" value="1"/>
</dbReference>
<dbReference type="OrthoDB" id="384721at2"/>
<comment type="caution">
    <text evidence="2">The sequence shown here is derived from an EMBL/GenBank/DDBJ whole genome shotgun (WGS) entry which is preliminary data.</text>
</comment>
<dbReference type="GO" id="GO:0006644">
    <property type="term" value="P:phospholipid metabolic process"/>
    <property type="evidence" value="ECO:0007669"/>
    <property type="project" value="TreeGrafter"/>
</dbReference>
<dbReference type="PROSITE" id="PS51704">
    <property type="entry name" value="GP_PDE"/>
    <property type="match status" value="1"/>
</dbReference>
<accession>A0A316XL23</accession>
<evidence type="ECO:0000259" key="1">
    <source>
        <dbReference type="PROSITE" id="PS51704"/>
    </source>
</evidence>
<protein>
    <recommendedName>
        <fullName evidence="1">GP-PDE domain-containing protein</fullName>
    </recommendedName>
</protein>
<feature type="domain" description="GP-PDE" evidence="1">
    <location>
        <begin position="94"/>
        <end position="370"/>
    </location>
</feature>
<dbReference type="Pfam" id="PF03009">
    <property type="entry name" value="GDPD"/>
    <property type="match status" value="1"/>
</dbReference>
<dbReference type="Gene3D" id="3.20.20.190">
    <property type="entry name" value="Phosphatidylinositol (PI) phosphodiesterase"/>
    <property type="match status" value="1"/>
</dbReference>
<keyword evidence="3" id="KW-1185">Reference proteome</keyword>
<dbReference type="PANTHER" id="PTHR46320">
    <property type="entry name" value="GLYCEROPHOSPHODIESTER PHOSPHODIESTERASE 1"/>
    <property type="match status" value="1"/>
</dbReference>
<dbReference type="GO" id="GO:0006580">
    <property type="term" value="P:ethanolamine metabolic process"/>
    <property type="evidence" value="ECO:0007669"/>
    <property type="project" value="TreeGrafter"/>
</dbReference>
<dbReference type="EMBL" id="PPED02000001">
    <property type="protein sequence ID" value="PWN71590.1"/>
    <property type="molecule type" value="Genomic_DNA"/>
</dbReference>
<dbReference type="GO" id="GO:0005886">
    <property type="term" value="C:plasma membrane"/>
    <property type="evidence" value="ECO:0007669"/>
    <property type="project" value="TreeGrafter"/>
</dbReference>
<reference evidence="2 3" key="1">
    <citation type="submission" date="2018-04" db="EMBL/GenBank/DDBJ databases">
        <title>Draft Genome Sequence of Phosphate-Solubilizing Chryseobacterium sp. ISE14 that is a Biocontrol and Plant Growth-Promoting Rhizobacterium Isolated from Cucumber.</title>
        <authorList>
            <person name="Jeong J.-J."/>
            <person name="Sang M.K."/>
            <person name="Choi I.-G."/>
            <person name="Kim K.D."/>
        </authorList>
    </citation>
    <scope>NUCLEOTIDE SEQUENCE [LARGE SCALE GENOMIC DNA]</scope>
    <source>
        <strain evidence="2 3">ISE14</strain>
    </source>
</reference>
<dbReference type="InterPro" id="IPR017946">
    <property type="entry name" value="PLC-like_Pdiesterase_TIM-brl"/>
</dbReference>
<dbReference type="SUPFAM" id="SSF51695">
    <property type="entry name" value="PLC-like phosphodiesterases"/>
    <property type="match status" value="1"/>
</dbReference>
<dbReference type="GO" id="GO:0070291">
    <property type="term" value="P:N-acylethanolamine metabolic process"/>
    <property type="evidence" value="ECO:0007669"/>
    <property type="project" value="TreeGrafter"/>
</dbReference>
<dbReference type="AlphaFoldDB" id="A0A316XL23"/>
<organism evidence="2 3">
    <name type="scientific">Chryseobacterium phosphatilyticum</name>
    <dbReference type="NCBI Taxonomy" id="475075"/>
    <lineage>
        <taxon>Bacteria</taxon>
        <taxon>Pseudomonadati</taxon>
        <taxon>Bacteroidota</taxon>
        <taxon>Flavobacteriia</taxon>
        <taxon>Flavobacteriales</taxon>
        <taxon>Weeksellaceae</taxon>
        <taxon>Chryseobacterium group</taxon>
        <taxon>Chryseobacterium</taxon>
    </lineage>
</organism>
<name>A0A316XL23_9FLAO</name>
<dbReference type="GO" id="GO:0008889">
    <property type="term" value="F:glycerophosphodiester phosphodiesterase activity"/>
    <property type="evidence" value="ECO:0007669"/>
    <property type="project" value="TreeGrafter"/>
</dbReference>
<evidence type="ECO:0000313" key="2">
    <source>
        <dbReference type="EMBL" id="PWN71590.1"/>
    </source>
</evidence>
<dbReference type="InterPro" id="IPR030395">
    <property type="entry name" value="GP_PDE_dom"/>
</dbReference>
<dbReference type="Proteomes" id="UP000236594">
    <property type="component" value="Unassembled WGS sequence"/>
</dbReference>
<proteinExistence type="predicted"/>
<sequence>MLLIKFNIKLIQQRVINYIFTSKYKLKFFNMKLLTFFRNGILKSSFALILYVGTTQHAHAQGFYTTTTPPTTARPSLDKLRATLLDGNKNPGYVFLALHRAAWIDGTPENSVVAVAKAANNRNVDMIEIDLKTSKDGKVYLMHDDYLQRTTNFLDMYPNTYGTGKDNYGKASEYSWNELSSLRLKNEEKTYTNEKIPLLQDAITIALGAGVFLQLDINDDITFRQAMKVVQAANAFSVVMFKGNKTPKQFIPFFNLLTEAQKKQIIFAPFIKPDSTPDDATTADPMKFYEQWETWRKANPAYTGVAGLYEMVFRTPADTNLFQVAQKIRAGGKRTGIFSAQPEYYKGRYIGNVNINQCCANNPENDRRGDFDFILAPNNNKNAGINGYIITDEVTTFLEFFPNRIIQ</sequence>